<gene>
    <name evidence="1" type="ORF">GCM10007907_11710</name>
</gene>
<organism evidence="1 2">
    <name type="scientific">Chitinimonas prasina</name>
    <dbReference type="NCBI Taxonomy" id="1434937"/>
    <lineage>
        <taxon>Bacteria</taxon>
        <taxon>Pseudomonadati</taxon>
        <taxon>Pseudomonadota</taxon>
        <taxon>Betaproteobacteria</taxon>
        <taxon>Neisseriales</taxon>
        <taxon>Chitinibacteraceae</taxon>
        <taxon>Chitinimonas</taxon>
    </lineage>
</organism>
<keyword evidence="2" id="KW-1185">Reference proteome</keyword>
<dbReference type="SUPFAM" id="SSF53335">
    <property type="entry name" value="S-adenosyl-L-methionine-dependent methyltransferases"/>
    <property type="match status" value="1"/>
</dbReference>
<comment type="caution">
    <text evidence="1">The sequence shown here is derived from an EMBL/GenBank/DDBJ whole genome shotgun (WGS) entry which is preliminary data.</text>
</comment>
<reference evidence="2" key="1">
    <citation type="journal article" date="2019" name="Int. J. Syst. Evol. Microbiol.">
        <title>The Global Catalogue of Microorganisms (GCM) 10K type strain sequencing project: providing services to taxonomists for standard genome sequencing and annotation.</title>
        <authorList>
            <consortium name="The Broad Institute Genomics Platform"/>
            <consortium name="The Broad Institute Genome Sequencing Center for Infectious Disease"/>
            <person name="Wu L."/>
            <person name="Ma J."/>
        </authorList>
    </citation>
    <scope>NUCLEOTIDE SEQUENCE [LARGE SCALE GENOMIC DNA]</scope>
    <source>
        <strain evidence="2">NBRC 110044</strain>
    </source>
</reference>
<dbReference type="RefSeq" id="WP_284195505.1">
    <property type="nucleotide sequence ID" value="NZ_BSOG01000001.1"/>
</dbReference>
<proteinExistence type="predicted"/>
<evidence type="ECO:0008006" key="3">
    <source>
        <dbReference type="Google" id="ProtNLM"/>
    </source>
</evidence>
<evidence type="ECO:0000313" key="1">
    <source>
        <dbReference type="EMBL" id="GLR12381.1"/>
    </source>
</evidence>
<protein>
    <recommendedName>
        <fullName evidence="3">Class I SAM-dependent methyltransferase</fullName>
    </recommendedName>
</protein>
<accession>A0ABQ5YBQ9</accession>
<evidence type="ECO:0000313" key="2">
    <source>
        <dbReference type="Proteomes" id="UP001156706"/>
    </source>
</evidence>
<dbReference type="Proteomes" id="UP001156706">
    <property type="component" value="Unassembled WGS sequence"/>
</dbReference>
<dbReference type="InterPro" id="IPR029063">
    <property type="entry name" value="SAM-dependent_MTases_sf"/>
</dbReference>
<sequence>MFDPLQTTLHELSAELLAAALGAAAGQAVPLYQPQMWIPQFPDYQQDAWSVRQVPMLTMKGYWGSPYLVANTTMLMRHGRESWMSVTPSELESQELGCRLAQGHTVVLGFGMGIAACNAALNPAVSKVTVVEYDPIVLDLAETAGIIAQLPVDIAAKMTLLQGDAHRWQPGEAVDTLLADYWFPFYDPERLAEMRAVQARVAAKQVFFWGQELNLAWLIHQRHGEVCALDDTALAELIAADAGLPLLWPRGEDYGTAISTAAAHWLPLAVRQGMRWPVPA</sequence>
<name>A0ABQ5YBQ9_9NEIS</name>
<dbReference type="CDD" id="cd02440">
    <property type="entry name" value="AdoMet_MTases"/>
    <property type="match status" value="1"/>
</dbReference>
<dbReference type="EMBL" id="BSOG01000001">
    <property type="protein sequence ID" value="GLR12381.1"/>
    <property type="molecule type" value="Genomic_DNA"/>
</dbReference>
<dbReference type="Gene3D" id="3.40.50.150">
    <property type="entry name" value="Vaccinia Virus protein VP39"/>
    <property type="match status" value="1"/>
</dbReference>